<dbReference type="Gene3D" id="3.40.30.10">
    <property type="entry name" value="Glutaredoxin"/>
    <property type="match status" value="1"/>
</dbReference>
<evidence type="ECO:0000313" key="3">
    <source>
        <dbReference type="Proteomes" id="UP001204376"/>
    </source>
</evidence>
<gene>
    <name evidence="2" type="ORF">NPE20_13105</name>
</gene>
<organism evidence="2 3">
    <name type="scientific">Mucilaginibacter aquariorum</name>
    <dbReference type="NCBI Taxonomy" id="2967225"/>
    <lineage>
        <taxon>Bacteria</taxon>
        <taxon>Pseudomonadati</taxon>
        <taxon>Bacteroidota</taxon>
        <taxon>Sphingobacteriia</taxon>
        <taxon>Sphingobacteriales</taxon>
        <taxon>Sphingobacteriaceae</taxon>
        <taxon>Mucilaginibacter</taxon>
    </lineage>
</organism>
<dbReference type="SMART" id="SM01248">
    <property type="entry name" value="KaiB"/>
    <property type="match status" value="1"/>
</dbReference>
<dbReference type="EMBL" id="JANHOH010000002">
    <property type="protein sequence ID" value="MCQ6958906.1"/>
    <property type="molecule type" value="Genomic_DNA"/>
</dbReference>
<comment type="caution">
    <text evidence="2">The sequence shown here is derived from an EMBL/GenBank/DDBJ whole genome shotgun (WGS) entry which is preliminary data.</text>
</comment>
<dbReference type="InterPro" id="IPR011649">
    <property type="entry name" value="KaiB_domain"/>
</dbReference>
<dbReference type="Pfam" id="PF07689">
    <property type="entry name" value="KaiB"/>
    <property type="match status" value="1"/>
</dbReference>
<dbReference type="PANTHER" id="PTHR41709:SF2">
    <property type="entry name" value="CIRCADIAN CLOCK PROTEIN KAIB2"/>
    <property type="match status" value="1"/>
</dbReference>
<name>A0ABT1T2R5_9SPHI</name>
<evidence type="ECO:0000313" key="2">
    <source>
        <dbReference type="EMBL" id="MCQ6958906.1"/>
    </source>
</evidence>
<dbReference type="PANTHER" id="PTHR41709">
    <property type="entry name" value="KAIB-LIKE PROTEIN 1"/>
    <property type="match status" value="1"/>
</dbReference>
<dbReference type="SUPFAM" id="SSF52833">
    <property type="entry name" value="Thioredoxin-like"/>
    <property type="match status" value="1"/>
</dbReference>
<dbReference type="CDD" id="cd02978">
    <property type="entry name" value="KaiB_like"/>
    <property type="match status" value="1"/>
</dbReference>
<keyword evidence="3" id="KW-1185">Reference proteome</keyword>
<proteinExistence type="predicted"/>
<sequence length="109" mass="11995">MADQSGVLERYNEGDTGSGIYVLRLFITGASPNSIRAVENIKSICEEYLPGNYNLEIIDIHQQPQLAQGEDVIAVPLMIKLSPYPKRRMIGDMSDTNRVLKGLGLATNS</sequence>
<dbReference type="InterPro" id="IPR036249">
    <property type="entry name" value="Thioredoxin-like_sf"/>
</dbReference>
<accession>A0ABT1T2R5</accession>
<dbReference type="Proteomes" id="UP001204376">
    <property type="component" value="Unassembled WGS sequence"/>
</dbReference>
<reference evidence="2 3" key="1">
    <citation type="submission" date="2022-07" db="EMBL/GenBank/DDBJ databases">
        <title>Mucilaginibacter sp. JC4.</title>
        <authorList>
            <person name="Le V."/>
            <person name="Ko S.-R."/>
            <person name="Ahn C.-Y."/>
            <person name="Oh H.-M."/>
        </authorList>
    </citation>
    <scope>NUCLEOTIDE SEQUENCE [LARGE SCALE GENOMIC DNA]</scope>
    <source>
        <strain evidence="2 3">JC4</strain>
    </source>
</reference>
<feature type="domain" description="KaiB" evidence="1">
    <location>
        <begin position="24"/>
        <end position="105"/>
    </location>
</feature>
<protein>
    <submittedName>
        <fullName evidence="2">Circadian clock KaiB family protein</fullName>
    </submittedName>
</protein>
<dbReference type="InterPro" id="IPR039022">
    <property type="entry name" value="KaiB-like"/>
</dbReference>
<dbReference type="RefSeq" id="WP_256539102.1">
    <property type="nucleotide sequence ID" value="NZ_JANHOH010000002.1"/>
</dbReference>
<evidence type="ECO:0000259" key="1">
    <source>
        <dbReference type="SMART" id="SM01248"/>
    </source>
</evidence>